<feature type="non-terminal residue" evidence="2">
    <location>
        <position position="1"/>
    </location>
</feature>
<name>A0AAV9ZX49_9AGAR</name>
<dbReference type="EMBL" id="JAWWNJ010000103">
    <property type="protein sequence ID" value="KAK6993205.1"/>
    <property type="molecule type" value="Genomic_DNA"/>
</dbReference>
<dbReference type="Proteomes" id="UP001362999">
    <property type="component" value="Unassembled WGS sequence"/>
</dbReference>
<accession>A0AAV9ZX49</accession>
<keyword evidence="1" id="KW-0472">Membrane</keyword>
<evidence type="ECO:0000313" key="2">
    <source>
        <dbReference type="EMBL" id="KAK6993205.1"/>
    </source>
</evidence>
<protein>
    <submittedName>
        <fullName evidence="2">Uncharacterized protein</fullName>
    </submittedName>
</protein>
<evidence type="ECO:0000256" key="1">
    <source>
        <dbReference type="SAM" id="Phobius"/>
    </source>
</evidence>
<dbReference type="AlphaFoldDB" id="A0AAV9ZX49"/>
<comment type="caution">
    <text evidence="2">The sequence shown here is derived from an EMBL/GenBank/DDBJ whole genome shotgun (WGS) entry which is preliminary data.</text>
</comment>
<evidence type="ECO:0000313" key="3">
    <source>
        <dbReference type="Proteomes" id="UP001362999"/>
    </source>
</evidence>
<organism evidence="2 3">
    <name type="scientific">Favolaschia claudopus</name>
    <dbReference type="NCBI Taxonomy" id="2862362"/>
    <lineage>
        <taxon>Eukaryota</taxon>
        <taxon>Fungi</taxon>
        <taxon>Dikarya</taxon>
        <taxon>Basidiomycota</taxon>
        <taxon>Agaricomycotina</taxon>
        <taxon>Agaricomycetes</taxon>
        <taxon>Agaricomycetidae</taxon>
        <taxon>Agaricales</taxon>
        <taxon>Marasmiineae</taxon>
        <taxon>Mycenaceae</taxon>
        <taxon>Favolaschia</taxon>
    </lineage>
</organism>
<reference evidence="2 3" key="1">
    <citation type="journal article" date="2024" name="J Genomics">
        <title>Draft genome sequencing and assembly of Favolaschia claudopus CIRM-BRFM 2984 isolated from oak limbs.</title>
        <authorList>
            <person name="Navarro D."/>
            <person name="Drula E."/>
            <person name="Chaduli D."/>
            <person name="Cazenave R."/>
            <person name="Ahrendt S."/>
            <person name="Wang J."/>
            <person name="Lipzen A."/>
            <person name="Daum C."/>
            <person name="Barry K."/>
            <person name="Grigoriev I.V."/>
            <person name="Favel A."/>
            <person name="Rosso M.N."/>
            <person name="Martin F."/>
        </authorList>
    </citation>
    <scope>NUCLEOTIDE SEQUENCE [LARGE SCALE GENOMIC DNA]</scope>
    <source>
        <strain evidence="2 3">CIRM-BRFM 2984</strain>
    </source>
</reference>
<sequence>VLTLGSIHLSLMAAVGIWLWSDPSNFGQHFDCDPTLTIVGVPARFSSKPLRIASLAMYSLVLIPGLNLIPPFAFFLTLHISYNWSRKRHELF</sequence>
<proteinExistence type="predicted"/>
<keyword evidence="1" id="KW-1133">Transmembrane helix</keyword>
<feature type="non-terminal residue" evidence="2">
    <location>
        <position position="92"/>
    </location>
</feature>
<keyword evidence="1" id="KW-0812">Transmembrane</keyword>
<gene>
    <name evidence="2" type="ORF">R3P38DRAFT_2409489</name>
</gene>
<feature type="transmembrane region" description="Helical" evidence="1">
    <location>
        <begin position="55"/>
        <end position="78"/>
    </location>
</feature>
<keyword evidence="3" id="KW-1185">Reference proteome</keyword>